<evidence type="ECO:0000313" key="2">
    <source>
        <dbReference type="Proteomes" id="UP000070427"/>
    </source>
</evidence>
<dbReference type="STRING" id="520764.AN618_14630"/>
<evidence type="ECO:0000313" key="1">
    <source>
        <dbReference type="EMBL" id="KXG76689.1"/>
    </source>
</evidence>
<dbReference type="PATRIC" id="fig|520764.3.peg.1577"/>
<keyword evidence="2" id="KW-1185">Reference proteome</keyword>
<gene>
    <name evidence="1" type="ORF">AN618_14630</name>
</gene>
<dbReference type="OrthoDB" id="1809893at2"/>
<reference evidence="1 2" key="1">
    <citation type="submission" date="2015-12" db="EMBL/GenBank/DDBJ databases">
        <title>Draft genome sequnece of Fervidicola ferrireducens strain Y170.</title>
        <authorList>
            <person name="Patel B.K."/>
        </authorList>
    </citation>
    <scope>NUCLEOTIDE SEQUENCE [LARGE SCALE GENOMIC DNA]</scope>
    <source>
        <strain evidence="1 2">Y170</strain>
    </source>
</reference>
<evidence type="ECO:0008006" key="3">
    <source>
        <dbReference type="Google" id="ProtNLM"/>
    </source>
</evidence>
<dbReference type="EMBL" id="LOED01000017">
    <property type="protein sequence ID" value="KXG76689.1"/>
    <property type="molecule type" value="Genomic_DNA"/>
</dbReference>
<dbReference type="InParanoid" id="A0A140L814"/>
<organism evidence="1 2">
    <name type="scientific">Fervidicola ferrireducens</name>
    <dbReference type="NCBI Taxonomy" id="520764"/>
    <lineage>
        <taxon>Bacteria</taxon>
        <taxon>Bacillati</taxon>
        <taxon>Bacillota</taxon>
        <taxon>Clostridia</taxon>
        <taxon>Thermosediminibacterales</taxon>
        <taxon>Thermosediminibacteraceae</taxon>
        <taxon>Fervidicola</taxon>
    </lineage>
</organism>
<protein>
    <recommendedName>
        <fullName evidence="3">DUF2508 domain-containing protein</fullName>
    </recommendedName>
</protein>
<sequence>MKKEDIARFFSELSSFLLEDQDGTVKPQEFSLSDEVKKAHMELLSAEKYFQSVTDPDLVDHAIYTMEAARRKFIYLLKKAREQGITSGKQ</sequence>
<proteinExistence type="predicted"/>
<accession>A0A140L814</accession>
<dbReference type="InterPro" id="IPR019644">
    <property type="entry name" value="DUF2508"/>
</dbReference>
<name>A0A140L814_9FIRM</name>
<dbReference type="Pfam" id="PF10704">
    <property type="entry name" value="DUF2508"/>
    <property type="match status" value="1"/>
</dbReference>
<dbReference type="Proteomes" id="UP000070427">
    <property type="component" value="Unassembled WGS sequence"/>
</dbReference>
<dbReference type="AlphaFoldDB" id="A0A140L814"/>
<comment type="caution">
    <text evidence="1">The sequence shown here is derived from an EMBL/GenBank/DDBJ whole genome shotgun (WGS) entry which is preliminary data.</text>
</comment>